<dbReference type="PANTHER" id="PTHR43991">
    <property type="entry name" value="WD REPEAT PROTEIN (AFU_ORTHOLOGUE AFUA_8G05640)-RELATED"/>
    <property type="match status" value="1"/>
</dbReference>
<dbReference type="KEGG" id="ssck:SPSK_04955"/>
<dbReference type="SUPFAM" id="SSF50998">
    <property type="entry name" value="Quinoprotein alcohol dehydrogenase-like"/>
    <property type="match status" value="1"/>
</dbReference>
<feature type="repeat" description="WD" evidence="1">
    <location>
        <begin position="664"/>
        <end position="705"/>
    </location>
</feature>
<dbReference type="Gene3D" id="2.130.10.10">
    <property type="entry name" value="YVTN repeat-like/Quinoprotein amine dehydrogenase"/>
    <property type="match status" value="1"/>
</dbReference>
<keyword evidence="1" id="KW-0853">WD repeat</keyword>
<accession>A0A0F2LXF6</accession>
<feature type="domain" description="DUF2415" evidence="3">
    <location>
        <begin position="720"/>
        <end position="756"/>
    </location>
</feature>
<evidence type="ECO:0000256" key="1">
    <source>
        <dbReference type="PROSITE-ProRule" id="PRU00221"/>
    </source>
</evidence>
<dbReference type="Pfam" id="PF00400">
    <property type="entry name" value="WD40"/>
    <property type="match status" value="1"/>
</dbReference>
<dbReference type="EMBL" id="AXCR01000012">
    <property type="protein sequence ID" value="KJR80576.1"/>
    <property type="molecule type" value="Genomic_DNA"/>
</dbReference>
<dbReference type="GeneID" id="27666990"/>
<dbReference type="VEuPathDB" id="FungiDB:SPSK_04955"/>
<dbReference type="Pfam" id="PF10313">
    <property type="entry name" value="DUF2415"/>
    <property type="match status" value="1"/>
</dbReference>
<evidence type="ECO:0000313" key="4">
    <source>
        <dbReference type="EMBL" id="KJR80576.1"/>
    </source>
</evidence>
<dbReference type="OrthoDB" id="20669at2759"/>
<sequence>MPGADDERGPESLQTADDMASPPTPSAEAVPTGEPLLNEFEQMTVENGGIAEGSAAAGVAAGDATGDPDAGLVHTVPDEGQEGSTTTIPLNTIEVAFINSLAALPMIDWSHVPPIPYILDPVVSSTTGSALQPWSPFSVNYGPTSPSADLSFATPATQQQHHPEYQQTLGDMADAAADQPSTQPALVPGTVPPPPGMMQDFHFANDSFSSFFFAPYTPEEPPHYENTHTGPEAPPLPLPIPSYYNVTVPYGNGYAVHHAVHNPAPSTSPNPPPTSNDDDVIPAPNAEPATEFNLEQNALSGPPVPAAAGHGAFTDANFGVELPVGMTLPVTFTTTAGLPMNNELSPTNPDLKRFLVNWQACTRVNVRGIQTSRGPVPTVVPSPTGTEHLFHTEVHEVRASDLKGDHCDYQGIKWAAMGITRNEARAFRQRRYLNYCANNQDAWIPDTTEVMPQNTETYFRFCKMKMRKAPYLAHFQLRNLLAAPSKSRVFYADRRSIVRQYNFATNKTAIALRYPSDTYIQISTIAAEQGVLVSGGFNGEYCTKNIDSEYAGESNSGAGGSGTFSNLGSGISNHIQIHSARRSGGPVAALSSNDSHLRVMDLATQSILSDDFFSFPVNCTAVSPDRRMRVVVGDSNDAYIVAAEQQRHMKDANGTSKPDVLQKLEGHADFGFACAWADDGYTIATGNQDRAIKIWDARKTSTASGVWTPIGTLRTTMAGVRSLHFSPAGSGKRVLVAAEEADILHIIDAQTFDKRQAFDVFGELAGLSFSENGQDLFTLCTDPTRGGILHFQRDGVLSAASTFDETPIAILPGISDFDWPDRRGRPYQQRSRGIRRRLRAAAVSSMNQF</sequence>
<evidence type="ECO:0000256" key="2">
    <source>
        <dbReference type="SAM" id="MobiDB-lite"/>
    </source>
</evidence>
<dbReference type="InterPro" id="IPR015943">
    <property type="entry name" value="WD40/YVTN_repeat-like_dom_sf"/>
</dbReference>
<feature type="region of interest" description="Disordered" evidence="2">
    <location>
        <begin position="260"/>
        <end position="286"/>
    </location>
</feature>
<reference evidence="4 5" key="2">
    <citation type="journal article" date="2015" name="Eukaryot. Cell">
        <title>Asexual propagation of a virulent clone complex in a human and feline outbreak of sporotrichosis.</title>
        <authorList>
            <person name="Teixeira Mde M."/>
            <person name="Rodrigues A.M."/>
            <person name="Tsui C.K."/>
            <person name="de Almeida L.G."/>
            <person name="Van Diepeningen A.D."/>
            <person name="van den Ende B.G."/>
            <person name="Fernandes G.F."/>
            <person name="Kano R."/>
            <person name="Hamelin R.C."/>
            <person name="Lopes-Bezerra L.M."/>
            <person name="Vasconcelos A.T."/>
            <person name="de Hoog S."/>
            <person name="de Camargo Z.P."/>
            <person name="Felipe M.S."/>
        </authorList>
    </citation>
    <scope>NUCLEOTIDE SEQUENCE [LARGE SCALE GENOMIC DNA]</scope>
    <source>
        <strain evidence="4 5">1099-18</strain>
    </source>
</reference>
<dbReference type="PROSITE" id="PS50294">
    <property type="entry name" value="WD_REPEATS_REGION"/>
    <property type="match status" value="1"/>
</dbReference>
<dbReference type="InterPro" id="IPR001680">
    <property type="entry name" value="WD40_rpt"/>
</dbReference>
<dbReference type="Proteomes" id="UP000033710">
    <property type="component" value="Unassembled WGS sequence"/>
</dbReference>
<dbReference type="InterPro" id="IPR019417">
    <property type="entry name" value="DUF2415"/>
</dbReference>
<comment type="caution">
    <text evidence="4">The sequence shown here is derived from an EMBL/GenBank/DDBJ whole genome shotgun (WGS) entry which is preliminary data.</text>
</comment>
<evidence type="ECO:0000259" key="3">
    <source>
        <dbReference type="Pfam" id="PF10313"/>
    </source>
</evidence>
<feature type="compositionally biased region" description="Basic and acidic residues" evidence="2">
    <location>
        <begin position="1"/>
        <end position="10"/>
    </location>
</feature>
<feature type="region of interest" description="Disordered" evidence="2">
    <location>
        <begin position="1"/>
        <end position="42"/>
    </location>
</feature>
<gene>
    <name evidence="4" type="ORF">SPSK_04955</name>
</gene>
<proteinExistence type="predicted"/>
<dbReference type="SMART" id="SM00320">
    <property type="entry name" value="WD40"/>
    <property type="match status" value="2"/>
</dbReference>
<name>A0A0F2LXF6_SPOSC</name>
<feature type="region of interest" description="Disordered" evidence="2">
    <location>
        <begin position="175"/>
        <end position="194"/>
    </location>
</feature>
<dbReference type="PROSITE" id="PS50082">
    <property type="entry name" value="WD_REPEATS_2"/>
    <property type="match status" value="1"/>
</dbReference>
<dbReference type="InterPro" id="IPR011047">
    <property type="entry name" value="Quinoprotein_ADH-like_sf"/>
</dbReference>
<organism evidence="4 5">
    <name type="scientific">Sporothrix schenckii 1099-18</name>
    <dbReference type="NCBI Taxonomy" id="1397361"/>
    <lineage>
        <taxon>Eukaryota</taxon>
        <taxon>Fungi</taxon>
        <taxon>Dikarya</taxon>
        <taxon>Ascomycota</taxon>
        <taxon>Pezizomycotina</taxon>
        <taxon>Sordariomycetes</taxon>
        <taxon>Sordariomycetidae</taxon>
        <taxon>Ophiostomatales</taxon>
        <taxon>Ophiostomataceae</taxon>
        <taxon>Sporothrix</taxon>
    </lineage>
</organism>
<protein>
    <recommendedName>
        <fullName evidence="3">DUF2415 domain-containing protein</fullName>
    </recommendedName>
</protein>
<dbReference type="RefSeq" id="XP_016583252.1">
    <property type="nucleotide sequence ID" value="XM_016731713.1"/>
</dbReference>
<dbReference type="AlphaFoldDB" id="A0A0F2LXF6"/>
<dbReference type="PANTHER" id="PTHR43991:SF12">
    <property type="entry name" value="WD REPEAT PROTEIN (AFU_ORTHOLOGUE AFUA_8G05640)"/>
    <property type="match status" value="1"/>
</dbReference>
<reference evidence="4 5" key="1">
    <citation type="journal article" date="2014" name="BMC Genomics">
        <title>Comparative genomics of the major fungal agents of human and animal Sporotrichosis: Sporothrix schenckii and Sporothrix brasiliensis.</title>
        <authorList>
            <person name="Teixeira M.M."/>
            <person name="de Almeida L.G."/>
            <person name="Kubitschek-Barreira P."/>
            <person name="Alves F.L."/>
            <person name="Kioshima E.S."/>
            <person name="Abadio A.K."/>
            <person name="Fernandes L."/>
            <person name="Derengowski L.S."/>
            <person name="Ferreira K.S."/>
            <person name="Souza R.C."/>
            <person name="Ruiz J.C."/>
            <person name="de Andrade N.C."/>
            <person name="Paes H.C."/>
            <person name="Nicola A.M."/>
            <person name="Albuquerque P."/>
            <person name="Gerber A.L."/>
            <person name="Martins V.P."/>
            <person name="Peconick L.D."/>
            <person name="Neto A.V."/>
            <person name="Chaucanez C.B."/>
            <person name="Silva P.A."/>
            <person name="Cunha O.L."/>
            <person name="de Oliveira F.F."/>
            <person name="dos Santos T.C."/>
            <person name="Barros A.L."/>
            <person name="Soares M.A."/>
            <person name="de Oliveira L.M."/>
            <person name="Marini M.M."/>
            <person name="Villalobos-Duno H."/>
            <person name="Cunha M.M."/>
            <person name="de Hoog S."/>
            <person name="da Silveira J.F."/>
            <person name="Henrissat B."/>
            <person name="Nino-Vega G.A."/>
            <person name="Cisalpino P.S."/>
            <person name="Mora-Montes H.M."/>
            <person name="Almeida S.R."/>
            <person name="Stajich J.E."/>
            <person name="Lopes-Bezerra L.M."/>
            <person name="Vasconcelos A.T."/>
            <person name="Felipe M.S."/>
        </authorList>
    </citation>
    <scope>NUCLEOTIDE SEQUENCE [LARGE SCALE GENOMIC DNA]</scope>
    <source>
        <strain evidence="4 5">1099-18</strain>
    </source>
</reference>
<evidence type="ECO:0000313" key="5">
    <source>
        <dbReference type="Proteomes" id="UP000033710"/>
    </source>
</evidence>